<proteinExistence type="predicted"/>
<dbReference type="EMBL" id="MNCJ02000332">
    <property type="protein sequence ID" value="KAF5753321.1"/>
    <property type="molecule type" value="Genomic_DNA"/>
</dbReference>
<reference evidence="1" key="2">
    <citation type="submission" date="2020-06" db="EMBL/GenBank/DDBJ databases">
        <title>Helianthus annuus Genome sequencing and assembly Release 2.</title>
        <authorList>
            <person name="Gouzy J."/>
            <person name="Langlade N."/>
            <person name="Munos S."/>
        </authorList>
    </citation>
    <scope>NUCLEOTIDE SEQUENCE</scope>
    <source>
        <tissue evidence="1">Leaves</tissue>
    </source>
</reference>
<dbReference type="Proteomes" id="UP000215914">
    <property type="component" value="Unassembled WGS sequence"/>
</dbReference>
<evidence type="ECO:0000313" key="1">
    <source>
        <dbReference type="EMBL" id="KAF5753321.1"/>
    </source>
</evidence>
<dbReference type="Gramene" id="mRNA:HanXRQr2_Chr17g0778811">
    <property type="protein sequence ID" value="mRNA:HanXRQr2_Chr17g0778811"/>
    <property type="gene ID" value="HanXRQr2_Chr17g0778811"/>
</dbReference>
<dbReference type="AlphaFoldDB" id="A0A9K3DGB9"/>
<organism evidence="1 2">
    <name type="scientific">Helianthus annuus</name>
    <name type="common">Common sunflower</name>
    <dbReference type="NCBI Taxonomy" id="4232"/>
    <lineage>
        <taxon>Eukaryota</taxon>
        <taxon>Viridiplantae</taxon>
        <taxon>Streptophyta</taxon>
        <taxon>Embryophyta</taxon>
        <taxon>Tracheophyta</taxon>
        <taxon>Spermatophyta</taxon>
        <taxon>Magnoliopsida</taxon>
        <taxon>eudicotyledons</taxon>
        <taxon>Gunneridae</taxon>
        <taxon>Pentapetalae</taxon>
        <taxon>asterids</taxon>
        <taxon>campanulids</taxon>
        <taxon>Asterales</taxon>
        <taxon>Asteraceae</taxon>
        <taxon>Asteroideae</taxon>
        <taxon>Heliantheae alliance</taxon>
        <taxon>Heliantheae</taxon>
        <taxon>Helianthus</taxon>
    </lineage>
</organism>
<protein>
    <submittedName>
        <fullName evidence="1">Uncharacterized protein</fullName>
    </submittedName>
</protein>
<reference evidence="1" key="1">
    <citation type="journal article" date="2017" name="Nature">
        <title>The sunflower genome provides insights into oil metabolism, flowering and Asterid evolution.</title>
        <authorList>
            <person name="Badouin H."/>
            <person name="Gouzy J."/>
            <person name="Grassa C.J."/>
            <person name="Murat F."/>
            <person name="Staton S.E."/>
            <person name="Cottret L."/>
            <person name="Lelandais-Briere C."/>
            <person name="Owens G.L."/>
            <person name="Carrere S."/>
            <person name="Mayjonade B."/>
            <person name="Legrand L."/>
            <person name="Gill N."/>
            <person name="Kane N.C."/>
            <person name="Bowers J.E."/>
            <person name="Hubner S."/>
            <person name="Bellec A."/>
            <person name="Berard A."/>
            <person name="Berges H."/>
            <person name="Blanchet N."/>
            <person name="Boniface M.C."/>
            <person name="Brunel D."/>
            <person name="Catrice O."/>
            <person name="Chaidir N."/>
            <person name="Claudel C."/>
            <person name="Donnadieu C."/>
            <person name="Faraut T."/>
            <person name="Fievet G."/>
            <person name="Helmstetter N."/>
            <person name="King M."/>
            <person name="Knapp S.J."/>
            <person name="Lai Z."/>
            <person name="Le Paslier M.C."/>
            <person name="Lippi Y."/>
            <person name="Lorenzon L."/>
            <person name="Mandel J.R."/>
            <person name="Marage G."/>
            <person name="Marchand G."/>
            <person name="Marquand E."/>
            <person name="Bret-Mestries E."/>
            <person name="Morien E."/>
            <person name="Nambeesan S."/>
            <person name="Nguyen T."/>
            <person name="Pegot-Espagnet P."/>
            <person name="Pouilly N."/>
            <person name="Raftis F."/>
            <person name="Sallet E."/>
            <person name="Schiex T."/>
            <person name="Thomas J."/>
            <person name="Vandecasteele C."/>
            <person name="Vares D."/>
            <person name="Vear F."/>
            <person name="Vautrin S."/>
            <person name="Crespi M."/>
            <person name="Mangin B."/>
            <person name="Burke J.M."/>
            <person name="Salse J."/>
            <person name="Munos S."/>
            <person name="Vincourt P."/>
            <person name="Rieseberg L.H."/>
            <person name="Langlade N.B."/>
        </authorList>
    </citation>
    <scope>NUCLEOTIDE SEQUENCE</scope>
    <source>
        <tissue evidence="1">Leaves</tissue>
    </source>
</reference>
<keyword evidence="2" id="KW-1185">Reference proteome</keyword>
<evidence type="ECO:0000313" key="2">
    <source>
        <dbReference type="Proteomes" id="UP000215914"/>
    </source>
</evidence>
<name>A0A9K3DGB9_HELAN</name>
<sequence length="49" mass="5597">MTKGEHISEEDSKPGESLQSLYGWSFRGLLIERTSDGKLKQKEEDEQQA</sequence>
<accession>A0A9K3DGB9</accession>
<comment type="caution">
    <text evidence="1">The sequence shown here is derived from an EMBL/GenBank/DDBJ whole genome shotgun (WGS) entry which is preliminary data.</text>
</comment>
<gene>
    <name evidence="1" type="ORF">HanXRQr2_Chr17g0778811</name>
</gene>